<dbReference type="PROSITE" id="PS51257">
    <property type="entry name" value="PROKAR_LIPOPROTEIN"/>
    <property type="match status" value="1"/>
</dbReference>
<proteinExistence type="predicted"/>
<evidence type="ECO:0000313" key="3">
    <source>
        <dbReference type="Proteomes" id="UP000028504"/>
    </source>
</evidence>
<evidence type="ECO:0000256" key="1">
    <source>
        <dbReference type="SAM" id="Phobius"/>
    </source>
</evidence>
<gene>
    <name evidence="2" type="ORF">CATYP_08440</name>
</gene>
<keyword evidence="3" id="KW-1185">Reference proteome</keyword>
<evidence type="ECO:0000313" key="2">
    <source>
        <dbReference type="EMBL" id="AIG64596.1"/>
    </source>
</evidence>
<accession>A0ABM5QP52</accession>
<organism evidence="2 3">
    <name type="scientific">Corynebacterium atypicum</name>
    <dbReference type="NCBI Taxonomy" id="191610"/>
    <lineage>
        <taxon>Bacteria</taxon>
        <taxon>Bacillati</taxon>
        <taxon>Actinomycetota</taxon>
        <taxon>Actinomycetes</taxon>
        <taxon>Mycobacteriales</taxon>
        <taxon>Corynebacteriaceae</taxon>
        <taxon>Corynebacterium</taxon>
    </lineage>
</organism>
<feature type="transmembrane region" description="Helical" evidence="1">
    <location>
        <begin position="48"/>
        <end position="66"/>
    </location>
</feature>
<reference evidence="2 3" key="1">
    <citation type="submission" date="2014-07" db="EMBL/GenBank/DDBJ databases">
        <title>Complete genome sequence of Corynebacterium atypicum DSM 44849: identifiction of the mycolic acid biosynthesis genes.</title>
        <authorList>
            <person name="Tippelt A."/>
            <person name="Mollmann S."/>
            <person name="Albersmeier A."/>
            <person name="Jaenicke S."/>
            <person name="Ruckert C."/>
            <person name="Tauch A."/>
        </authorList>
    </citation>
    <scope>NUCLEOTIDE SEQUENCE [LARGE SCALE GENOMIC DNA]</scope>
    <source>
        <strain evidence="2 3">R2070</strain>
    </source>
</reference>
<dbReference type="EMBL" id="CP008944">
    <property type="protein sequence ID" value="AIG64596.1"/>
    <property type="molecule type" value="Genomic_DNA"/>
</dbReference>
<feature type="transmembrane region" description="Helical" evidence="1">
    <location>
        <begin position="15"/>
        <end position="36"/>
    </location>
</feature>
<keyword evidence="1" id="KW-0472">Membrane</keyword>
<keyword evidence="1" id="KW-0812">Transmembrane</keyword>
<dbReference type="RefSeq" id="WP_038606502.1">
    <property type="nucleotide sequence ID" value="NZ_CP008944.1"/>
</dbReference>
<sequence>MSDGKKRREHLKVRFYHVLFLAVAVACTLALAWWQWSRFRSGSGTFQNLGYALQWPMFGAFFVYAYRKFLEYENQKIDAENAGDDSDMEVLFEADSHAFDDHSQEIVAEFLPERPQLDVSGFNELNHQRRGHTDLSGLDRAE</sequence>
<protein>
    <submittedName>
        <fullName evidence="2">Membrane protein</fullName>
    </submittedName>
</protein>
<keyword evidence="1" id="KW-1133">Transmembrane helix</keyword>
<name>A0ABM5QP52_9CORY</name>
<dbReference type="Proteomes" id="UP000028504">
    <property type="component" value="Chromosome"/>
</dbReference>